<evidence type="ECO:0000256" key="3">
    <source>
        <dbReference type="ARBA" id="ARBA00022543"/>
    </source>
</evidence>
<evidence type="ECO:0000256" key="4">
    <source>
        <dbReference type="ARBA" id="ARBA00022606"/>
    </source>
</evidence>
<dbReference type="AlphaFoldDB" id="A0A8X6H9I0"/>
<gene>
    <name evidence="17" type="primary">UVOP</name>
    <name evidence="17" type="ORF">TNCT_324621</name>
</gene>
<evidence type="ECO:0000256" key="6">
    <source>
        <dbReference type="ARBA" id="ARBA00022925"/>
    </source>
</evidence>
<dbReference type="GO" id="GO:0007602">
    <property type="term" value="P:phototransduction"/>
    <property type="evidence" value="ECO:0007669"/>
    <property type="project" value="UniProtKB-KW"/>
</dbReference>
<comment type="subcellular location">
    <subcellularLocation>
        <location evidence="1">Membrane</location>
        <topology evidence="1">Multi-pass membrane protein</topology>
    </subcellularLocation>
</comment>
<dbReference type="PANTHER" id="PTHR24240">
    <property type="entry name" value="OPSIN"/>
    <property type="match status" value="1"/>
</dbReference>
<evidence type="ECO:0000256" key="5">
    <source>
        <dbReference type="ARBA" id="ARBA00022692"/>
    </source>
</evidence>
<evidence type="ECO:0000256" key="12">
    <source>
        <dbReference type="ARBA" id="ARBA00023224"/>
    </source>
</evidence>
<evidence type="ECO:0000256" key="11">
    <source>
        <dbReference type="ARBA" id="ARBA00023170"/>
    </source>
</evidence>
<reference evidence="17" key="1">
    <citation type="submission" date="2020-07" db="EMBL/GenBank/DDBJ databases">
        <title>Multicomponent nature underlies the extraordinary mechanical properties of spider dragline silk.</title>
        <authorList>
            <person name="Kono N."/>
            <person name="Nakamura H."/>
            <person name="Mori M."/>
            <person name="Yoshida Y."/>
            <person name="Ohtoshi R."/>
            <person name="Malay A.D."/>
            <person name="Moran D.A.P."/>
            <person name="Tomita M."/>
            <person name="Numata K."/>
            <person name="Arakawa K."/>
        </authorList>
    </citation>
    <scope>NUCLEOTIDE SEQUENCE</scope>
</reference>
<keyword evidence="18" id="KW-1185">Reference proteome</keyword>
<dbReference type="PROSITE" id="PS00238">
    <property type="entry name" value="OPSIN"/>
    <property type="match status" value="1"/>
</dbReference>
<dbReference type="Gene3D" id="1.20.1070.10">
    <property type="entry name" value="Rhodopsin 7-helix transmembrane proteins"/>
    <property type="match status" value="1"/>
</dbReference>
<protein>
    <submittedName>
        <fullName evidence="17">Opsin, ultraviolet-sensitive</fullName>
    </submittedName>
</protein>
<dbReference type="GO" id="GO:0007601">
    <property type="term" value="P:visual perception"/>
    <property type="evidence" value="ECO:0007669"/>
    <property type="project" value="UniProtKB-KW"/>
</dbReference>
<keyword evidence="10 15" id="KW-0472">Membrane</keyword>
<evidence type="ECO:0000313" key="18">
    <source>
        <dbReference type="Proteomes" id="UP000887116"/>
    </source>
</evidence>
<sequence length="377" mass="42477">MLHKIVIFVYNSFSGGPAAGPFWCTYYGVIGGLSGTSAIMTIAMMAIERYVCVSRPLDPSSRMTRNRALIMVFSVWLYSAVFSFTPLFGLNRYVPEGFLTSCSFDYLTDELASRIFVISFFVAAWCVPMVIVCRCYVGIVLSVYENQQTFLHHAQNFNIPDRNVENQKRLEIKLAKISFALISMWTISWTPYAVVALLGLFTDGSLLTPLGSMLPALFCKLASVLDPFIYGLSNRQFKEELVKKLLTICKSRKLRDRQQMPSFIRRAMSIRSQDHTMTEENAEVSFSGEQCETALNGETFVSKVVESDPGGVTNVEHNETSGRTFRTNQTSMCGSKLDDPEMNNNVGLKSIHVIKIPQVYKIQTYSDVIKITSRRSF</sequence>
<evidence type="ECO:0000256" key="2">
    <source>
        <dbReference type="ARBA" id="ARBA00010663"/>
    </source>
</evidence>
<keyword evidence="6" id="KW-0681">Retinal protein</keyword>
<comment type="similarity">
    <text evidence="2 14">Belongs to the G-protein coupled receptor 1 family.</text>
</comment>
<keyword evidence="8" id="KW-0157">Chromophore</keyword>
<dbReference type="PRINTS" id="PR00237">
    <property type="entry name" value="GPCRRHODOPSN"/>
</dbReference>
<proteinExistence type="inferred from homology"/>
<feature type="transmembrane region" description="Helical" evidence="15">
    <location>
        <begin position="177"/>
        <end position="201"/>
    </location>
</feature>
<dbReference type="PROSITE" id="PS00237">
    <property type="entry name" value="G_PROTEIN_RECEP_F1_1"/>
    <property type="match status" value="1"/>
</dbReference>
<feature type="transmembrane region" description="Helical" evidence="15">
    <location>
        <begin position="111"/>
        <end position="137"/>
    </location>
</feature>
<evidence type="ECO:0000256" key="7">
    <source>
        <dbReference type="ARBA" id="ARBA00022989"/>
    </source>
</evidence>
<keyword evidence="9 14" id="KW-0297">G-protein coupled receptor</keyword>
<evidence type="ECO:0000256" key="15">
    <source>
        <dbReference type="SAM" id="Phobius"/>
    </source>
</evidence>
<dbReference type="SUPFAM" id="SSF81321">
    <property type="entry name" value="Family A G protein-coupled receptor-like"/>
    <property type="match status" value="1"/>
</dbReference>
<dbReference type="InterPro" id="IPR027430">
    <property type="entry name" value="Retinal_BS"/>
</dbReference>
<keyword evidence="12 14" id="KW-0807">Transducer</keyword>
<evidence type="ECO:0000259" key="16">
    <source>
        <dbReference type="PROSITE" id="PS50262"/>
    </source>
</evidence>
<dbReference type="GO" id="GO:0009881">
    <property type="term" value="F:photoreceptor activity"/>
    <property type="evidence" value="ECO:0007669"/>
    <property type="project" value="UniProtKB-KW"/>
</dbReference>
<keyword evidence="4" id="KW-0716">Sensory transduction</keyword>
<evidence type="ECO:0000256" key="13">
    <source>
        <dbReference type="ARBA" id="ARBA00023305"/>
    </source>
</evidence>
<feature type="transmembrane region" description="Helical" evidence="15">
    <location>
        <begin position="68"/>
        <end position="91"/>
    </location>
</feature>
<dbReference type="Pfam" id="PF00001">
    <property type="entry name" value="7tm_1"/>
    <property type="match status" value="1"/>
</dbReference>
<keyword evidence="7 15" id="KW-1133">Transmembrane helix</keyword>
<evidence type="ECO:0000313" key="17">
    <source>
        <dbReference type="EMBL" id="GFQ82419.1"/>
    </source>
</evidence>
<keyword evidence="11 14" id="KW-0675">Receptor</keyword>
<evidence type="ECO:0000256" key="8">
    <source>
        <dbReference type="ARBA" id="ARBA00022991"/>
    </source>
</evidence>
<evidence type="ECO:0000256" key="10">
    <source>
        <dbReference type="ARBA" id="ARBA00023136"/>
    </source>
</evidence>
<keyword evidence="3" id="KW-0600">Photoreceptor protein</keyword>
<evidence type="ECO:0000256" key="1">
    <source>
        <dbReference type="ARBA" id="ARBA00004141"/>
    </source>
</evidence>
<dbReference type="GO" id="GO:0004930">
    <property type="term" value="F:G protein-coupled receptor activity"/>
    <property type="evidence" value="ECO:0007669"/>
    <property type="project" value="UniProtKB-KW"/>
</dbReference>
<feature type="domain" description="G-protein coupled receptors family 1 profile" evidence="16">
    <location>
        <begin position="1"/>
        <end position="230"/>
    </location>
</feature>
<evidence type="ECO:0000256" key="14">
    <source>
        <dbReference type="RuleBase" id="RU000688"/>
    </source>
</evidence>
<dbReference type="OrthoDB" id="6414998at2759"/>
<keyword evidence="13" id="KW-0844">Vision</keyword>
<dbReference type="InterPro" id="IPR000276">
    <property type="entry name" value="GPCR_Rhodpsn"/>
</dbReference>
<keyword evidence="5 14" id="KW-0812">Transmembrane</keyword>
<dbReference type="GO" id="GO:0016020">
    <property type="term" value="C:membrane"/>
    <property type="evidence" value="ECO:0007669"/>
    <property type="project" value="UniProtKB-SubCell"/>
</dbReference>
<feature type="transmembrane region" description="Helical" evidence="15">
    <location>
        <begin position="26"/>
        <end position="47"/>
    </location>
</feature>
<dbReference type="PROSITE" id="PS50262">
    <property type="entry name" value="G_PROTEIN_RECEP_F1_2"/>
    <property type="match status" value="1"/>
</dbReference>
<dbReference type="InterPro" id="IPR017452">
    <property type="entry name" value="GPCR_Rhodpsn_7TM"/>
</dbReference>
<dbReference type="InterPro" id="IPR050125">
    <property type="entry name" value="GPCR_opsins"/>
</dbReference>
<accession>A0A8X6H9I0</accession>
<feature type="transmembrane region" description="Helical" evidence="15">
    <location>
        <begin position="213"/>
        <end position="233"/>
    </location>
</feature>
<evidence type="ECO:0000256" key="9">
    <source>
        <dbReference type="ARBA" id="ARBA00023040"/>
    </source>
</evidence>
<name>A0A8X6H9I0_TRICU</name>
<dbReference type="EMBL" id="BMAO01022518">
    <property type="protein sequence ID" value="GFQ82419.1"/>
    <property type="molecule type" value="Genomic_DNA"/>
</dbReference>
<organism evidence="17 18">
    <name type="scientific">Trichonephila clavata</name>
    <name type="common">Joro spider</name>
    <name type="synonym">Nephila clavata</name>
    <dbReference type="NCBI Taxonomy" id="2740835"/>
    <lineage>
        <taxon>Eukaryota</taxon>
        <taxon>Metazoa</taxon>
        <taxon>Ecdysozoa</taxon>
        <taxon>Arthropoda</taxon>
        <taxon>Chelicerata</taxon>
        <taxon>Arachnida</taxon>
        <taxon>Araneae</taxon>
        <taxon>Araneomorphae</taxon>
        <taxon>Entelegynae</taxon>
        <taxon>Araneoidea</taxon>
        <taxon>Nephilidae</taxon>
        <taxon>Trichonephila</taxon>
    </lineage>
</organism>
<comment type="caution">
    <text evidence="17">The sequence shown here is derived from an EMBL/GenBank/DDBJ whole genome shotgun (WGS) entry which is preliminary data.</text>
</comment>
<dbReference type="Proteomes" id="UP000887116">
    <property type="component" value="Unassembled WGS sequence"/>
</dbReference>